<dbReference type="PANTHER" id="PTHR23087">
    <property type="entry name" value="NONHISTONE CHROMOSOMAL PROTEIN HMG"/>
    <property type="match status" value="1"/>
</dbReference>
<dbReference type="GO" id="GO:0006325">
    <property type="term" value="P:chromatin organization"/>
    <property type="evidence" value="ECO:0007669"/>
    <property type="project" value="TreeGrafter"/>
</dbReference>
<evidence type="ECO:0000256" key="1">
    <source>
        <dbReference type="ARBA" id="ARBA00004123"/>
    </source>
</evidence>
<dbReference type="Pfam" id="PF01101">
    <property type="entry name" value="HMG14_17"/>
    <property type="match status" value="1"/>
</dbReference>
<feature type="compositionally biased region" description="Basic and acidic residues" evidence="5">
    <location>
        <begin position="68"/>
        <end position="91"/>
    </location>
</feature>
<dbReference type="PANTHER" id="PTHR23087:SF12">
    <property type="entry name" value="NON-HISTONE CHROMOSOMAL PROTEIN HMG-14"/>
    <property type="match status" value="1"/>
</dbReference>
<evidence type="ECO:0000256" key="4">
    <source>
        <dbReference type="ARBA" id="ARBA00023242"/>
    </source>
</evidence>
<dbReference type="GO" id="GO:0005634">
    <property type="term" value="C:nucleus"/>
    <property type="evidence" value="ECO:0007669"/>
    <property type="project" value="UniProtKB-SubCell"/>
</dbReference>
<evidence type="ECO:0000256" key="5">
    <source>
        <dbReference type="SAM" id="MobiDB-lite"/>
    </source>
</evidence>
<dbReference type="STRING" id="29139.ENSVURP00010021730"/>
<accession>A0A4X2LJ13</accession>
<protein>
    <submittedName>
        <fullName evidence="6">Uncharacterized protein</fullName>
    </submittedName>
</protein>
<dbReference type="OMA" id="KMNGEMK"/>
<dbReference type="PRINTS" id="PR00925">
    <property type="entry name" value="NONHISHMG17"/>
</dbReference>
<comment type="subcellular location">
    <subcellularLocation>
        <location evidence="1">Nucleus</location>
    </subcellularLocation>
</comment>
<reference evidence="7" key="1">
    <citation type="submission" date="2018-12" db="EMBL/GenBank/DDBJ databases">
        <authorList>
            <person name="Yazar S."/>
        </authorList>
    </citation>
    <scope>NUCLEOTIDE SEQUENCE [LARGE SCALE GENOMIC DNA]</scope>
</reference>
<dbReference type="Ensembl" id="ENSVURT00010024749.1">
    <property type="protein sequence ID" value="ENSVURP00010021730.1"/>
    <property type="gene ID" value="ENSVURG00010016663.1"/>
</dbReference>
<keyword evidence="7" id="KW-1185">Reference proteome</keyword>
<dbReference type="GO" id="GO:0031492">
    <property type="term" value="F:nucleosomal DNA binding"/>
    <property type="evidence" value="ECO:0007669"/>
    <property type="project" value="InterPro"/>
</dbReference>
<keyword evidence="3" id="KW-0238">DNA-binding</keyword>
<keyword evidence="4" id="KW-0539">Nucleus</keyword>
<proteinExistence type="inferred from homology"/>
<dbReference type="InterPro" id="IPR000079">
    <property type="entry name" value="HMGN_fam"/>
</dbReference>
<dbReference type="GO" id="GO:0000785">
    <property type="term" value="C:chromatin"/>
    <property type="evidence" value="ECO:0007669"/>
    <property type="project" value="InterPro"/>
</dbReference>
<evidence type="ECO:0000256" key="3">
    <source>
        <dbReference type="ARBA" id="ARBA00023125"/>
    </source>
</evidence>
<dbReference type="AlphaFoldDB" id="A0A4X2LJ13"/>
<feature type="region of interest" description="Disordered" evidence="5">
    <location>
        <begin position="1"/>
        <end position="91"/>
    </location>
</feature>
<feature type="compositionally biased region" description="Basic and acidic residues" evidence="5">
    <location>
        <begin position="33"/>
        <end position="50"/>
    </location>
</feature>
<dbReference type="Proteomes" id="UP000314987">
    <property type="component" value="Unassembled WGS sequence"/>
</dbReference>
<comment type="similarity">
    <text evidence="2">Belongs to the HMGN family.</text>
</comment>
<reference evidence="6" key="2">
    <citation type="submission" date="2025-08" db="UniProtKB">
        <authorList>
            <consortium name="Ensembl"/>
        </authorList>
    </citation>
    <scope>IDENTIFICATION</scope>
</reference>
<evidence type="ECO:0000313" key="7">
    <source>
        <dbReference type="Proteomes" id="UP000314987"/>
    </source>
</evidence>
<name>A0A4X2LJ13_VOMUR</name>
<organism evidence="6 7">
    <name type="scientific">Vombatus ursinus</name>
    <name type="common">Common wombat</name>
    <dbReference type="NCBI Taxonomy" id="29139"/>
    <lineage>
        <taxon>Eukaryota</taxon>
        <taxon>Metazoa</taxon>
        <taxon>Chordata</taxon>
        <taxon>Craniata</taxon>
        <taxon>Vertebrata</taxon>
        <taxon>Euteleostomi</taxon>
        <taxon>Mammalia</taxon>
        <taxon>Metatheria</taxon>
        <taxon>Diprotodontia</taxon>
        <taxon>Vombatidae</taxon>
        <taxon>Vombatus</taxon>
    </lineage>
</organism>
<evidence type="ECO:0000256" key="2">
    <source>
        <dbReference type="ARBA" id="ARBA00007696"/>
    </source>
</evidence>
<evidence type="ECO:0000313" key="6">
    <source>
        <dbReference type="Ensembl" id="ENSVURP00010021730.1"/>
    </source>
</evidence>
<dbReference type="GeneTree" id="ENSGT00980000201383"/>
<reference evidence="6" key="3">
    <citation type="submission" date="2025-09" db="UniProtKB">
        <authorList>
            <consortium name="Ensembl"/>
        </authorList>
    </citation>
    <scope>IDENTIFICATION</scope>
</reference>
<sequence>IPKRKVSSAGGEAREEPKRRSARLFTEPILAKIEPEFKKAAGKDKSEGQKVHTQGKKGTKGKQAELTNQEKKNEELFSRPQASRESKSPSF</sequence>
<dbReference type="SMART" id="SM00527">
    <property type="entry name" value="HMG17"/>
    <property type="match status" value="1"/>
</dbReference>